<protein>
    <recommendedName>
        <fullName evidence="1">Tetracyclin repressor-like C-terminal domain-containing protein</fullName>
    </recommendedName>
</protein>
<feature type="domain" description="Tetracyclin repressor-like C-terminal" evidence="1">
    <location>
        <begin position="1"/>
        <end position="120"/>
    </location>
</feature>
<reference evidence="3" key="1">
    <citation type="submission" date="2019-06" db="EMBL/GenBank/DDBJ databases">
        <title>Gordonia isolated from sludge of a wastewater treatment plant.</title>
        <authorList>
            <person name="Tamura T."/>
            <person name="Aoyama K."/>
            <person name="Kang Y."/>
            <person name="Saito S."/>
            <person name="Akiyama N."/>
            <person name="Yazawa K."/>
            <person name="Gonoi T."/>
            <person name="Mikami Y."/>
        </authorList>
    </citation>
    <scope>NUCLEOTIDE SEQUENCE [LARGE SCALE GENOMIC DNA]</scope>
    <source>
        <strain evidence="3">NBRC 107697</strain>
    </source>
</reference>
<dbReference type="RefSeq" id="WP_228460766.1">
    <property type="nucleotide sequence ID" value="NZ_BJOU01000001.1"/>
</dbReference>
<evidence type="ECO:0000313" key="3">
    <source>
        <dbReference type="Proteomes" id="UP000444980"/>
    </source>
</evidence>
<comment type="caution">
    <text evidence="2">The sequence shown here is derived from an EMBL/GenBank/DDBJ whole genome shotgun (WGS) entry which is preliminary data.</text>
</comment>
<evidence type="ECO:0000259" key="1">
    <source>
        <dbReference type="Pfam" id="PF17929"/>
    </source>
</evidence>
<dbReference type="Pfam" id="PF17929">
    <property type="entry name" value="TetR_C_34"/>
    <property type="match status" value="1"/>
</dbReference>
<dbReference type="Gene3D" id="1.10.357.10">
    <property type="entry name" value="Tetracycline Repressor, domain 2"/>
    <property type="match status" value="1"/>
</dbReference>
<proteinExistence type="predicted"/>
<dbReference type="EMBL" id="BJOU01000001">
    <property type="protein sequence ID" value="GED97954.1"/>
    <property type="molecule type" value="Genomic_DNA"/>
</dbReference>
<gene>
    <name evidence="2" type="ORF">nbrc107697_19930</name>
</gene>
<organism evidence="2 3">
    <name type="scientific">Gordonia crocea</name>
    <dbReference type="NCBI Taxonomy" id="589162"/>
    <lineage>
        <taxon>Bacteria</taxon>
        <taxon>Bacillati</taxon>
        <taxon>Actinomycetota</taxon>
        <taxon>Actinomycetes</taxon>
        <taxon>Mycobacteriales</taxon>
        <taxon>Gordoniaceae</taxon>
        <taxon>Gordonia</taxon>
    </lineage>
</organism>
<accession>A0A7I9UXN3</accession>
<evidence type="ECO:0000313" key="2">
    <source>
        <dbReference type="EMBL" id="GED97954.1"/>
    </source>
</evidence>
<keyword evidence="3" id="KW-1185">Reference proteome</keyword>
<sequence>MAATIADSIAARPIMCDLVSAQSAVLEHNISPEVALRHKHAIGREVETIVAAIVRAIPDLTAAQAYQVIAYTLLLTAGAWPQTRPPAALQAAYESDPAVAATQMDFTETIRDLITVAIAGQLAIS</sequence>
<dbReference type="Proteomes" id="UP000444980">
    <property type="component" value="Unassembled WGS sequence"/>
</dbReference>
<name>A0A7I9UXN3_9ACTN</name>
<dbReference type="InterPro" id="IPR041483">
    <property type="entry name" value="TetR_C_34"/>
</dbReference>
<dbReference type="AlphaFoldDB" id="A0A7I9UXN3"/>